<dbReference type="OrthoDB" id="5187906at2"/>
<accession>A0A1H9DSH3</accession>
<sequence length="122" mass="14563">MKRNCPECGEEYTGRVDKKFCSDACRASHHNRNNAQELAFQRNVNNILRHNRNVLAELNPDGKANVRKERLIDRGFKFRYFTNTYTTRNGTLYHFCYDYGYLVDEDPDKDFVLLIKRQEYVE</sequence>
<evidence type="ECO:0000313" key="2">
    <source>
        <dbReference type="Proteomes" id="UP000199021"/>
    </source>
</evidence>
<dbReference type="RefSeq" id="WP_090166770.1">
    <property type="nucleotide sequence ID" value="NZ_FOFB01000006.1"/>
</dbReference>
<gene>
    <name evidence="1" type="ORF">SAMN05444359_106116</name>
</gene>
<evidence type="ECO:0000313" key="1">
    <source>
        <dbReference type="EMBL" id="SEQ16436.1"/>
    </source>
</evidence>
<dbReference type="STRING" id="478744.SAMN05444359_106116"/>
<dbReference type="InParanoid" id="A0A1H9DSH3"/>
<dbReference type="AlphaFoldDB" id="A0A1H9DSH3"/>
<organism evidence="1 2">
    <name type="scientific">Neolewinella agarilytica</name>
    <dbReference type="NCBI Taxonomy" id="478744"/>
    <lineage>
        <taxon>Bacteria</taxon>
        <taxon>Pseudomonadati</taxon>
        <taxon>Bacteroidota</taxon>
        <taxon>Saprospiria</taxon>
        <taxon>Saprospirales</taxon>
        <taxon>Lewinellaceae</taxon>
        <taxon>Neolewinella</taxon>
    </lineage>
</organism>
<reference evidence="2" key="1">
    <citation type="submission" date="2016-10" db="EMBL/GenBank/DDBJ databases">
        <authorList>
            <person name="Varghese N."/>
            <person name="Submissions S."/>
        </authorList>
    </citation>
    <scope>NUCLEOTIDE SEQUENCE [LARGE SCALE GENOMIC DNA]</scope>
    <source>
        <strain evidence="2">DSM 24740</strain>
    </source>
</reference>
<dbReference type="Proteomes" id="UP000199021">
    <property type="component" value="Unassembled WGS sequence"/>
</dbReference>
<proteinExistence type="predicted"/>
<name>A0A1H9DSH3_9BACT</name>
<keyword evidence="2" id="KW-1185">Reference proteome</keyword>
<evidence type="ECO:0008006" key="3">
    <source>
        <dbReference type="Google" id="ProtNLM"/>
    </source>
</evidence>
<dbReference type="EMBL" id="FOFB01000006">
    <property type="protein sequence ID" value="SEQ16436.1"/>
    <property type="molecule type" value="Genomic_DNA"/>
</dbReference>
<protein>
    <recommendedName>
        <fullName evidence="3">DUF2116 family Zn-ribbon domain-containing protein</fullName>
    </recommendedName>
</protein>